<feature type="transmembrane region" description="Helical" evidence="7">
    <location>
        <begin position="318"/>
        <end position="335"/>
    </location>
</feature>
<comment type="subcellular location">
    <subcellularLocation>
        <location evidence="1">Cell membrane</location>
        <topology evidence="1">Multi-pass membrane protein</topology>
    </subcellularLocation>
</comment>
<keyword evidence="4 7" id="KW-0812">Transmembrane</keyword>
<keyword evidence="2" id="KW-0813">Transport</keyword>
<dbReference type="Pfam" id="PF07690">
    <property type="entry name" value="MFS_1"/>
    <property type="match status" value="1"/>
</dbReference>
<comment type="caution">
    <text evidence="9">The sequence shown here is derived from an EMBL/GenBank/DDBJ whole genome shotgun (WGS) entry which is preliminary data.</text>
</comment>
<feature type="domain" description="Major facilitator superfamily (MFS) profile" evidence="8">
    <location>
        <begin position="24"/>
        <end position="435"/>
    </location>
</feature>
<dbReference type="OrthoDB" id="8953821at2"/>
<evidence type="ECO:0000256" key="2">
    <source>
        <dbReference type="ARBA" id="ARBA00022448"/>
    </source>
</evidence>
<dbReference type="PROSITE" id="PS50850">
    <property type="entry name" value="MFS"/>
    <property type="match status" value="1"/>
</dbReference>
<feature type="transmembrane region" description="Helical" evidence="7">
    <location>
        <begin position="250"/>
        <end position="274"/>
    </location>
</feature>
<dbReference type="GO" id="GO:0005886">
    <property type="term" value="C:plasma membrane"/>
    <property type="evidence" value="ECO:0007669"/>
    <property type="project" value="UniProtKB-SubCell"/>
</dbReference>
<evidence type="ECO:0000256" key="7">
    <source>
        <dbReference type="SAM" id="Phobius"/>
    </source>
</evidence>
<feature type="transmembrane region" description="Helical" evidence="7">
    <location>
        <begin position="61"/>
        <end position="84"/>
    </location>
</feature>
<evidence type="ECO:0000256" key="3">
    <source>
        <dbReference type="ARBA" id="ARBA00022475"/>
    </source>
</evidence>
<proteinExistence type="predicted"/>
<keyword evidence="3" id="KW-1003">Cell membrane</keyword>
<accession>A0A7K1LK68</accession>
<feature type="transmembrane region" description="Helical" evidence="7">
    <location>
        <begin position="96"/>
        <end position="115"/>
    </location>
</feature>
<dbReference type="PANTHER" id="PTHR43045">
    <property type="entry name" value="SHIKIMATE TRANSPORTER"/>
    <property type="match status" value="1"/>
</dbReference>
<dbReference type="SUPFAM" id="SSF103473">
    <property type="entry name" value="MFS general substrate transporter"/>
    <property type="match status" value="1"/>
</dbReference>
<keyword evidence="6 7" id="KW-0472">Membrane</keyword>
<dbReference type="AlphaFoldDB" id="A0A7K1LK68"/>
<feature type="transmembrane region" description="Helical" evidence="7">
    <location>
        <begin position="341"/>
        <end position="360"/>
    </location>
</feature>
<feature type="transmembrane region" description="Helical" evidence="7">
    <location>
        <begin position="381"/>
        <end position="404"/>
    </location>
</feature>
<evidence type="ECO:0000256" key="6">
    <source>
        <dbReference type="ARBA" id="ARBA00023136"/>
    </source>
</evidence>
<feature type="transmembrane region" description="Helical" evidence="7">
    <location>
        <begin position="121"/>
        <end position="141"/>
    </location>
</feature>
<dbReference type="RefSeq" id="WP_129316473.1">
    <property type="nucleotide sequence ID" value="NZ_NOIQ01000032.1"/>
</dbReference>
<dbReference type="GO" id="GO:0022857">
    <property type="term" value="F:transmembrane transporter activity"/>
    <property type="evidence" value="ECO:0007669"/>
    <property type="project" value="InterPro"/>
</dbReference>
<evidence type="ECO:0000256" key="5">
    <source>
        <dbReference type="ARBA" id="ARBA00022989"/>
    </source>
</evidence>
<dbReference type="Proteomes" id="UP000462152">
    <property type="component" value="Unassembled WGS sequence"/>
</dbReference>
<gene>
    <name evidence="9" type="ORF">GMA10_10335</name>
</gene>
<dbReference type="PANTHER" id="PTHR43045:SF1">
    <property type="entry name" value="SHIKIMATE TRANSPORTER"/>
    <property type="match status" value="1"/>
</dbReference>
<feature type="transmembrane region" description="Helical" evidence="7">
    <location>
        <begin position="286"/>
        <end position="306"/>
    </location>
</feature>
<evidence type="ECO:0000313" key="10">
    <source>
        <dbReference type="Proteomes" id="UP000462152"/>
    </source>
</evidence>
<evidence type="ECO:0000256" key="4">
    <source>
        <dbReference type="ARBA" id="ARBA00022692"/>
    </source>
</evidence>
<keyword evidence="10" id="KW-1185">Reference proteome</keyword>
<sequence length="442" mass="46924">MTQQTLDAAPGPQKTVNRSRPVRVLGSAFAGTTLEWYDFYLYGIAAAIIFNNQYFHGSTPLISLLASFATLAVGVLARPIGGILAGHIGDRVGRKALLVVSLLTMGVSSFLIGVLPNFDAIGIWAPIALVALRILQGLSAGAEWGGSALLSVEHAPTGLRGFFGSFTQIGSAGGMLLATGLYAIVQGVFTDEQFASFGWRLPFLASGVFVLVALWIRLGVTDAREFTEIKGAGQTERAPVWTMVKKYPRALAVTTFLRVAQNGIYYLVTVYLLTYLKDTQGGSGPVLTAVMIASAIGLVSGPFWGWVSDRVGRRPVSLAGYAAIGVFGWAIFLAADAGSFSTLPLIIIVGLVFAHDSVYGPQAAWFAEQFPVEVRYSGVSMGYQLGTLIGGGLMPFTATLLYAWGGETPWLITTYLTVLVVLSILAALLAADPVRAAVKENR</sequence>
<feature type="transmembrane region" description="Helical" evidence="7">
    <location>
        <begin position="410"/>
        <end position="431"/>
    </location>
</feature>
<dbReference type="CDD" id="cd17369">
    <property type="entry name" value="MFS_ShiA_like"/>
    <property type="match status" value="1"/>
</dbReference>
<evidence type="ECO:0000313" key="9">
    <source>
        <dbReference type="EMBL" id="MUN55604.1"/>
    </source>
</evidence>
<dbReference type="InterPro" id="IPR020846">
    <property type="entry name" value="MFS_dom"/>
</dbReference>
<evidence type="ECO:0000256" key="1">
    <source>
        <dbReference type="ARBA" id="ARBA00004651"/>
    </source>
</evidence>
<protein>
    <submittedName>
        <fullName evidence="9">MFS transporter</fullName>
    </submittedName>
</protein>
<feature type="transmembrane region" description="Helical" evidence="7">
    <location>
        <begin position="197"/>
        <end position="216"/>
    </location>
</feature>
<dbReference type="Gene3D" id="1.20.1250.20">
    <property type="entry name" value="MFS general substrate transporter like domains"/>
    <property type="match status" value="2"/>
</dbReference>
<name>A0A7K1LK68_9MICC</name>
<organism evidence="9 10">
    <name type="scientific">Rothia koreensis</name>
    <dbReference type="NCBI Taxonomy" id="592378"/>
    <lineage>
        <taxon>Bacteria</taxon>
        <taxon>Bacillati</taxon>
        <taxon>Actinomycetota</taxon>
        <taxon>Actinomycetes</taxon>
        <taxon>Micrococcales</taxon>
        <taxon>Micrococcaceae</taxon>
        <taxon>Rothia</taxon>
    </lineage>
</organism>
<keyword evidence="5 7" id="KW-1133">Transmembrane helix</keyword>
<reference evidence="9 10" key="1">
    <citation type="submission" date="2019-12" db="EMBL/GenBank/DDBJ databases">
        <authorList>
            <person name="Li J."/>
            <person name="Shi Y."/>
            <person name="Xu G."/>
            <person name="Xiao D."/>
            <person name="Ran X."/>
        </authorList>
    </citation>
    <scope>NUCLEOTIDE SEQUENCE [LARGE SCALE GENOMIC DNA]</scope>
    <source>
        <strain evidence="9 10">JCM 15915</strain>
    </source>
</reference>
<dbReference type="InterPro" id="IPR036259">
    <property type="entry name" value="MFS_trans_sf"/>
</dbReference>
<evidence type="ECO:0000259" key="8">
    <source>
        <dbReference type="PROSITE" id="PS50850"/>
    </source>
</evidence>
<feature type="transmembrane region" description="Helical" evidence="7">
    <location>
        <begin position="162"/>
        <end position="185"/>
    </location>
</feature>
<dbReference type="InterPro" id="IPR011701">
    <property type="entry name" value="MFS"/>
</dbReference>
<dbReference type="EMBL" id="WOGT01000007">
    <property type="protein sequence ID" value="MUN55604.1"/>
    <property type="molecule type" value="Genomic_DNA"/>
</dbReference>
<dbReference type="PROSITE" id="PS00217">
    <property type="entry name" value="SUGAR_TRANSPORT_2"/>
    <property type="match status" value="1"/>
</dbReference>
<dbReference type="InterPro" id="IPR005829">
    <property type="entry name" value="Sugar_transporter_CS"/>
</dbReference>